<evidence type="ECO:0000313" key="1">
    <source>
        <dbReference type="EMBL" id="GIX99759.1"/>
    </source>
</evidence>
<evidence type="ECO:0000313" key="2">
    <source>
        <dbReference type="Proteomes" id="UP001054945"/>
    </source>
</evidence>
<gene>
    <name evidence="1" type="ORF">CEXT_488041</name>
</gene>
<comment type="caution">
    <text evidence="1">The sequence shown here is derived from an EMBL/GenBank/DDBJ whole genome shotgun (WGS) entry which is preliminary data.</text>
</comment>
<protein>
    <submittedName>
        <fullName evidence="1">Uncharacterized protein</fullName>
    </submittedName>
</protein>
<keyword evidence="2" id="KW-1185">Reference proteome</keyword>
<proteinExistence type="predicted"/>
<dbReference type="Proteomes" id="UP001054945">
    <property type="component" value="Unassembled WGS sequence"/>
</dbReference>
<reference evidence="1 2" key="1">
    <citation type="submission" date="2021-06" db="EMBL/GenBank/DDBJ databases">
        <title>Caerostris extrusa draft genome.</title>
        <authorList>
            <person name="Kono N."/>
            <person name="Arakawa K."/>
        </authorList>
    </citation>
    <scope>NUCLEOTIDE SEQUENCE [LARGE SCALE GENOMIC DNA]</scope>
</reference>
<dbReference type="AlphaFoldDB" id="A0AAV4PRL6"/>
<organism evidence="1 2">
    <name type="scientific">Caerostris extrusa</name>
    <name type="common">Bark spider</name>
    <name type="synonym">Caerostris bankana</name>
    <dbReference type="NCBI Taxonomy" id="172846"/>
    <lineage>
        <taxon>Eukaryota</taxon>
        <taxon>Metazoa</taxon>
        <taxon>Ecdysozoa</taxon>
        <taxon>Arthropoda</taxon>
        <taxon>Chelicerata</taxon>
        <taxon>Arachnida</taxon>
        <taxon>Araneae</taxon>
        <taxon>Araneomorphae</taxon>
        <taxon>Entelegynae</taxon>
        <taxon>Araneoidea</taxon>
        <taxon>Araneidae</taxon>
        <taxon>Caerostris</taxon>
    </lineage>
</organism>
<sequence length="133" mass="15339">MWTFGGHLEALGPRSPRGGPGWYGVVNWNSLLDAAYCLLRRFRQDPPRGRFSSDSTGIALFESHPVLRRLNRKSRRMLTSCSQNYSLICFYDTHNAYIEKKNDFRITGMIVRFPINVSESTRYEHIGNAVRPN</sequence>
<accession>A0AAV4PRL6</accession>
<name>A0AAV4PRL6_CAEEX</name>
<dbReference type="EMBL" id="BPLR01005095">
    <property type="protein sequence ID" value="GIX99759.1"/>
    <property type="molecule type" value="Genomic_DNA"/>
</dbReference>